<proteinExistence type="predicted"/>
<evidence type="ECO:0000313" key="2">
    <source>
        <dbReference type="Proteomes" id="UP001188597"/>
    </source>
</evidence>
<reference evidence="1" key="1">
    <citation type="submission" date="2022-12" db="EMBL/GenBank/DDBJ databases">
        <title>Draft genome assemblies for two species of Escallonia (Escalloniales).</title>
        <authorList>
            <person name="Chanderbali A."/>
            <person name="Dervinis C."/>
            <person name="Anghel I."/>
            <person name="Soltis D."/>
            <person name="Soltis P."/>
            <person name="Zapata F."/>
        </authorList>
    </citation>
    <scope>NUCLEOTIDE SEQUENCE</scope>
    <source>
        <strain evidence="1">UCBG64.0493</strain>
        <tissue evidence="1">Leaf</tissue>
    </source>
</reference>
<accession>A0AA89BG03</accession>
<dbReference type="Proteomes" id="UP001188597">
    <property type="component" value="Unassembled WGS sequence"/>
</dbReference>
<protein>
    <submittedName>
        <fullName evidence="1">Uncharacterized protein</fullName>
    </submittedName>
</protein>
<dbReference type="AlphaFoldDB" id="A0AA89BG03"/>
<keyword evidence="2" id="KW-1185">Reference proteome</keyword>
<organism evidence="1 2">
    <name type="scientific">Escallonia herrerae</name>
    <dbReference type="NCBI Taxonomy" id="1293975"/>
    <lineage>
        <taxon>Eukaryota</taxon>
        <taxon>Viridiplantae</taxon>
        <taxon>Streptophyta</taxon>
        <taxon>Embryophyta</taxon>
        <taxon>Tracheophyta</taxon>
        <taxon>Spermatophyta</taxon>
        <taxon>Magnoliopsida</taxon>
        <taxon>eudicotyledons</taxon>
        <taxon>Gunneridae</taxon>
        <taxon>Pentapetalae</taxon>
        <taxon>asterids</taxon>
        <taxon>campanulids</taxon>
        <taxon>Escalloniales</taxon>
        <taxon>Escalloniaceae</taxon>
        <taxon>Escallonia</taxon>
    </lineage>
</organism>
<evidence type="ECO:0000313" key="1">
    <source>
        <dbReference type="EMBL" id="KAK3039448.1"/>
    </source>
</evidence>
<name>A0AA89BG03_9ASTE</name>
<dbReference type="EMBL" id="JAVXUP010000076">
    <property type="protein sequence ID" value="KAK3039448.1"/>
    <property type="molecule type" value="Genomic_DNA"/>
</dbReference>
<gene>
    <name evidence="1" type="ORF">RJ639_029247</name>
</gene>
<sequence length="122" mass="14010">MKSGFIGIRPDVGNMFLKVKRKRRGKLARGIDSVWHRVGQLEYGVWHHVGQLEYGVWHPVGQLKYGVWHLDGLKWMGMVFDFSSRNPFYIPYKRIAVKIKLLSDSLDAIIATVLGHDVHPGE</sequence>
<comment type="caution">
    <text evidence="1">The sequence shown here is derived from an EMBL/GenBank/DDBJ whole genome shotgun (WGS) entry which is preliminary data.</text>
</comment>